<accession>A0A8S9J9Z5</accession>
<dbReference type="AlphaFoldDB" id="A0A8S9J9Z5"/>
<dbReference type="EMBL" id="QGKW02001660">
    <property type="protein sequence ID" value="KAF2578599.1"/>
    <property type="molecule type" value="Genomic_DNA"/>
</dbReference>
<evidence type="ECO:0000313" key="2">
    <source>
        <dbReference type="Proteomes" id="UP000712281"/>
    </source>
</evidence>
<name>A0A8S9J9Z5_BRACR</name>
<dbReference type="Pfam" id="PF04484">
    <property type="entry name" value="QWRF"/>
    <property type="match status" value="1"/>
</dbReference>
<sequence length="54" mass="6704">MGYQSRHFVTLKRIKFLFLRQKLKLAFIFKEQTCYQEEWSLMDMDHLNSLYRGN</sequence>
<evidence type="ECO:0000313" key="1">
    <source>
        <dbReference type="EMBL" id="KAF2578599.1"/>
    </source>
</evidence>
<comment type="caution">
    <text evidence="1">The sequence shown here is derived from an EMBL/GenBank/DDBJ whole genome shotgun (WGS) entry which is preliminary data.</text>
</comment>
<proteinExistence type="predicted"/>
<organism evidence="1 2">
    <name type="scientific">Brassica cretica</name>
    <name type="common">Mustard</name>
    <dbReference type="NCBI Taxonomy" id="69181"/>
    <lineage>
        <taxon>Eukaryota</taxon>
        <taxon>Viridiplantae</taxon>
        <taxon>Streptophyta</taxon>
        <taxon>Embryophyta</taxon>
        <taxon>Tracheophyta</taxon>
        <taxon>Spermatophyta</taxon>
        <taxon>Magnoliopsida</taxon>
        <taxon>eudicotyledons</taxon>
        <taxon>Gunneridae</taxon>
        <taxon>Pentapetalae</taxon>
        <taxon>rosids</taxon>
        <taxon>malvids</taxon>
        <taxon>Brassicales</taxon>
        <taxon>Brassicaceae</taxon>
        <taxon>Brassiceae</taxon>
        <taxon>Brassica</taxon>
    </lineage>
</organism>
<reference evidence="1" key="1">
    <citation type="submission" date="2019-12" db="EMBL/GenBank/DDBJ databases">
        <title>Genome sequencing and annotation of Brassica cretica.</title>
        <authorList>
            <person name="Studholme D.J."/>
            <person name="Sarris P.F."/>
        </authorList>
    </citation>
    <scope>NUCLEOTIDE SEQUENCE</scope>
    <source>
        <strain evidence="1">PFS-001/15</strain>
        <tissue evidence="1">Leaf</tissue>
    </source>
</reference>
<dbReference type="Proteomes" id="UP000712281">
    <property type="component" value="Unassembled WGS sequence"/>
</dbReference>
<dbReference type="InterPro" id="IPR007573">
    <property type="entry name" value="QWRF"/>
</dbReference>
<protein>
    <submittedName>
        <fullName evidence="1">Uncharacterized protein</fullName>
    </submittedName>
</protein>
<gene>
    <name evidence="1" type="ORF">F2Q68_00003180</name>
</gene>